<evidence type="ECO:0000313" key="3">
    <source>
        <dbReference type="Proteomes" id="UP000230069"/>
    </source>
</evidence>
<name>A0A2G5CFG5_AQUCA</name>
<keyword evidence="3" id="KW-1185">Reference proteome</keyword>
<protein>
    <submittedName>
        <fullName evidence="2">Uncharacterized protein</fullName>
    </submittedName>
</protein>
<reference evidence="2 3" key="1">
    <citation type="submission" date="2017-09" db="EMBL/GenBank/DDBJ databases">
        <title>WGS assembly of Aquilegia coerulea Goldsmith.</title>
        <authorList>
            <person name="Hodges S."/>
            <person name="Kramer E."/>
            <person name="Nordborg M."/>
            <person name="Tomkins J."/>
            <person name="Borevitz J."/>
            <person name="Derieg N."/>
            <person name="Yan J."/>
            <person name="Mihaltcheva S."/>
            <person name="Hayes R.D."/>
            <person name="Rokhsar D."/>
        </authorList>
    </citation>
    <scope>NUCLEOTIDE SEQUENCE [LARGE SCALE GENOMIC DNA]</scope>
    <source>
        <strain evidence="3">cv. Goldsmith</strain>
    </source>
</reference>
<dbReference type="InParanoid" id="A0A2G5CFG5"/>
<sequence length="70" mass="7464">MNPVANPQVGTLVPNDHGRVHGSGSTVSQIIDLTGEDDENLVENQAVAAFVEPSNVRPNSISTKSKRRVI</sequence>
<feature type="region of interest" description="Disordered" evidence="1">
    <location>
        <begin position="1"/>
        <end position="24"/>
    </location>
</feature>
<organism evidence="2 3">
    <name type="scientific">Aquilegia coerulea</name>
    <name type="common">Rocky mountain columbine</name>
    <dbReference type="NCBI Taxonomy" id="218851"/>
    <lineage>
        <taxon>Eukaryota</taxon>
        <taxon>Viridiplantae</taxon>
        <taxon>Streptophyta</taxon>
        <taxon>Embryophyta</taxon>
        <taxon>Tracheophyta</taxon>
        <taxon>Spermatophyta</taxon>
        <taxon>Magnoliopsida</taxon>
        <taxon>Ranunculales</taxon>
        <taxon>Ranunculaceae</taxon>
        <taxon>Thalictroideae</taxon>
        <taxon>Aquilegia</taxon>
    </lineage>
</organism>
<gene>
    <name evidence="2" type="ORF">AQUCO_05700036v1</name>
</gene>
<dbReference type="EMBL" id="KZ305074">
    <property type="protein sequence ID" value="PIA30051.1"/>
    <property type="molecule type" value="Genomic_DNA"/>
</dbReference>
<dbReference type="AlphaFoldDB" id="A0A2G5CFG5"/>
<evidence type="ECO:0000256" key="1">
    <source>
        <dbReference type="SAM" id="MobiDB-lite"/>
    </source>
</evidence>
<proteinExistence type="predicted"/>
<evidence type="ECO:0000313" key="2">
    <source>
        <dbReference type="EMBL" id="PIA30051.1"/>
    </source>
</evidence>
<dbReference type="Proteomes" id="UP000230069">
    <property type="component" value="Unassembled WGS sequence"/>
</dbReference>
<accession>A0A2G5CFG5</accession>